<dbReference type="RefSeq" id="WP_215488591.1">
    <property type="nucleotide sequence ID" value="NZ_BAAAPJ010000002.1"/>
</dbReference>
<name>A0ABS5XYP6_9MICO</name>
<evidence type="ECO:0000313" key="9">
    <source>
        <dbReference type="EMBL" id="MBT8799359.1"/>
    </source>
</evidence>
<keyword evidence="3" id="KW-0813">Transport</keyword>
<feature type="transmembrane region" description="Helical" evidence="8">
    <location>
        <begin position="332"/>
        <end position="365"/>
    </location>
</feature>
<evidence type="ECO:0000256" key="3">
    <source>
        <dbReference type="ARBA" id="ARBA00022448"/>
    </source>
</evidence>
<dbReference type="PANTHER" id="PTHR21716:SF53">
    <property type="entry name" value="PERMEASE PERM-RELATED"/>
    <property type="match status" value="1"/>
</dbReference>
<feature type="transmembrane region" description="Helical" evidence="8">
    <location>
        <begin position="67"/>
        <end position="88"/>
    </location>
</feature>
<evidence type="ECO:0000256" key="5">
    <source>
        <dbReference type="ARBA" id="ARBA00022692"/>
    </source>
</evidence>
<dbReference type="Proteomes" id="UP000740605">
    <property type="component" value="Unassembled WGS sequence"/>
</dbReference>
<evidence type="ECO:0000256" key="6">
    <source>
        <dbReference type="ARBA" id="ARBA00022989"/>
    </source>
</evidence>
<gene>
    <name evidence="9" type="ORF">J0P97_14970</name>
</gene>
<dbReference type="InterPro" id="IPR002549">
    <property type="entry name" value="AI-2E-like"/>
</dbReference>
<dbReference type="Pfam" id="PF01594">
    <property type="entry name" value="AI-2E_transport"/>
    <property type="match status" value="1"/>
</dbReference>
<comment type="caution">
    <text evidence="9">The sequence shown here is derived from an EMBL/GenBank/DDBJ whole genome shotgun (WGS) entry which is preliminary data.</text>
</comment>
<evidence type="ECO:0000256" key="1">
    <source>
        <dbReference type="ARBA" id="ARBA00004651"/>
    </source>
</evidence>
<evidence type="ECO:0000313" key="10">
    <source>
        <dbReference type="Proteomes" id="UP000740605"/>
    </source>
</evidence>
<keyword evidence="4" id="KW-1003">Cell membrane</keyword>
<dbReference type="EMBL" id="JAFLHG010000018">
    <property type="protein sequence ID" value="MBT8799359.1"/>
    <property type="molecule type" value="Genomic_DNA"/>
</dbReference>
<organism evidence="9 10">
    <name type="scientific">Microbacterium flavum</name>
    <dbReference type="NCBI Taxonomy" id="415216"/>
    <lineage>
        <taxon>Bacteria</taxon>
        <taxon>Bacillati</taxon>
        <taxon>Actinomycetota</taxon>
        <taxon>Actinomycetes</taxon>
        <taxon>Micrococcales</taxon>
        <taxon>Microbacteriaceae</taxon>
        <taxon>Microbacterium</taxon>
    </lineage>
</organism>
<keyword evidence="10" id="KW-1185">Reference proteome</keyword>
<sequence>MGLFRSSAPLAVRGTANDDPVRVAPSGKPASLWQDGFGSLAIRSLQIILVVAVATGLIFGLRQLTVVVIPLLLALILACAFAPVMAWLRRKGVPPLGATLMVLLTIVAIFAGIGWLIVAAVRGQWEELAAKAQQGFDQLMSWVSTLPFSIDQAQIDEWIDSATDFLTSAQFGSGAIAGVSAVASFVTGFILLVVVLFFFLKDGPQMWAFTLRPFEGEKYARAVRIGSKTVSVFGSYVRGTASVAAVDALGILIGLLILQVPLALPLAVLVFLLAFIPFVGATLAGILAALVALVANGWVVALLVVGVVVLVNQLEGNFLQPVLMGRSMKLHAFVVLIALTAGTVLGGIVGAVLAVPLTATAWGIIQVWDGPSTPARWARRKHRTDERALVAGHGPVTVEPAS</sequence>
<evidence type="ECO:0000256" key="8">
    <source>
        <dbReference type="SAM" id="Phobius"/>
    </source>
</evidence>
<feature type="transmembrane region" description="Helical" evidence="8">
    <location>
        <begin position="282"/>
        <end position="311"/>
    </location>
</feature>
<comment type="subcellular location">
    <subcellularLocation>
        <location evidence="1">Cell membrane</location>
        <topology evidence="1">Multi-pass membrane protein</topology>
    </subcellularLocation>
</comment>
<accession>A0ABS5XYP6</accession>
<evidence type="ECO:0000256" key="4">
    <source>
        <dbReference type="ARBA" id="ARBA00022475"/>
    </source>
</evidence>
<evidence type="ECO:0000256" key="7">
    <source>
        <dbReference type="ARBA" id="ARBA00023136"/>
    </source>
</evidence>
<keyword evidence="5 8" id="KW-0812">Transmembrane</keyword>
<evidence type="ECO:0000256" key="2">
    <source>
        <dbReference type="ARBA" id="ARBA00009773"/>
    </source>
</evidence>
<protein>
    <submittedName>
        <fullName evidence="9">AI-2E family transporter</fullName>
    </submittedName>
</protein>
<keyword evidence="7 8" id="KW-0472">Membrane</keyword>
<feature type="transmembrane region" description="Helical" evidence="8">
    <location>
        <begin position="40"/>
        <end position="61"/>
    </location>
</feature>
<proteinExistence type="inferred from homology"/>
<feature type="transmembrane region" description="Helical" evidence="8">
    <location>
        <begin position="175"/>
        <end position="200"/>
    </location>
</feature>
<reference evidence="9 10" key="1">
    <citation type="submission" date="2021-03" db="EMBL/GenBank/DDBJ databases">
        <title>Microbacterium pauli sp. nov., isolated from microfiltered milk.</title>
        <authorList>
            <person name="Bellassi P."/>
            <person name="Fontana A."/>
            <person name="Callegari M.L."/>
            <person name="Lorenzo M."/>
            <person name="Cappa F."/>
        </authorList>
    </citation>
    <scope>NUCLEOTIDE SEQUENCE [LARGE SCALE GENOMIC DNA]</scope>
    <source>
        <strain evidence="9 10">DSM 18909</strain>
    </source>
</reference>
<comment type="similarity">
    <text evidence="2">Belongs to the autoinducer-2 exporter (AI-2E) (TC 2.A.86) family.</text>
</comment>
<keyword evidence="6 8" id="KW-1133">Transmembrane helix</keyword>
<feature type="transmembrane region" description="Helical" evidence="8">
    <location>
        <begin position="248"/>
        <end position="276"/>
    </location>
</feature>
<feature type="transmembrane region" description="Helical" evidence="8">
    <location>
        <begin position="100"/>
        <end position="121"/>
    </location>
</feature>
<dbReference type="PANTHER" id="PTHR21716">
    <property type="entry name" value="TRANSMEMBRANE PROTEIN"/>
    <property type="match status" value="1"/>
</dbReference>